<proteinExistence type="inferred from homology"/>
<evidence type="ECO:0000313" key="4">
    <source>
        <dbReference type="EMBL" id="OEL20389.1"/>
    </source>
</evidence>
<comment type="similarity">
    <text evidence="1">Belongs to the LOB domain-containing protein family.</text>
</comment>
<dbReference type="Proteomes" id="UP000095767">
    <property type="component" value="Unassembled WGS sequence"/>
</dbReference>
<reference evidence="4 5" key="1">
    <citation type="submission" date="2016-09" db="EMBL/GenBank/DDBJ databases">
        <title>The draft genome of Dichanthelium oligosanthes: A C3 panicoid grass species.</title>
        <authorList>
            <person name="Studer A.J."/>
            <person name="Schnable J.C."/>
            <person name="Brutnell T.P."/>
        </authorList>
    </citation>
    <scope>NUCLEOTIDE SEQUENCE [LARGE SCALE GENOMIC DNA]</scope>
    <source>
        <strain evidence="5">cv. Kellogg 1175</strain>
        <tissue evidence="4">Leaf</tissue>
    </source>
</reference>
<dbReference type="PANTHER" id="PTHR31529:SF56">
    <property type="entry name" value="EXPRESSED PROTEIN"/>
    <property type="match status" value="1"/>
</dbReference>
<dbReference type="PROSITE" id="PS50891">
    <property type="entry name" value="LOB"/>
    <property type="match status" value="1"/>
</dbReference>
<evidence type="ECO:0000313" key="5">
    <source>
        <dbReference type="Proteomes" id="UP000095767"/>
    </source>
</evidence>
<name>A0A1E5V5E9_9POAL</name>
<accession>A0A1E5V5E9</accession>
<gene>
    <name evidence="4" type="ORF">BAE44_0018591</name>
</gene>
<feature type="domain" description="LOB" evidence="3">
    <location>
        <begin position="18"/>
        <end position="123"/>
    </location>
</feature>
<dbReference type="GO" id="GO:0045893">
    <property type="term" value="P:positive regulation of DNA-templated transcription"/>
    <property type="evidence" value="ECO:0007669"/>
    <property type="project" value="TreeGrafter"/>
</dbReference>
<dbReference type="AlphaFoldDB" id="A0A1E5V5E9"/>
<feature type="region of interest" description="Disordered" evidence="2">
    <location>
        <begin position="190"/>
        <end position="215"/>
    </location>
</feature>
<protein>
    <recommendedName>
        <fullName evidence="3">LOB domain-containing protein</fullName>
    </recommendedName>
</protein>
<evidence type="ECO:0000256" key="1">
    <source>
        <dbReference type="ARBA" id="ARBA00005474"/>
    </source>
</evidence>
<dbReference type="GO" id="GO:0005634">
    <property type="term" value="C:nucleus"/>
    <property type="evidence" value="ECO:0007669"/>
    <property type="project" value="TreeGrafter"/>
</dbReference>
<dbReference type="EMBL" id="LWDX02050846">
    <property type="protein sequence ID" value="OEL20389.1"/>
    <property type="molecule type" value="Genomic_DNA"/>
</dbReference>
<keyword evidence="5" id="KW-1185">Reference proteome</keyword>
<dbReference type="OrthoDB" id="670878at2759"/>
<dbReference type="InterPro" id="IPR004883">
    <property type="entry name" value="LOB"/>
</dbReference>
<sequence>MPEDEAAAAAAAQQPAQSPCAACKTLRRRCVQGCVFAPYFPGPADGYSSRFAAVHRVFGASNAARMLKDVELPGERARAAETLVEEALARERDPAFGCVSFVGVLQILIEKALEQVARVREEIAGEFGAEAAAEPVDVAAAYPEVRLEARKQAEAALAHARKRDAEMLAARRDVDIKWWQLCEAVKHAGQKGRSADDQMAEAQNTAAAEDSWSEQTMLTPPPLAAAGTELDFAEGNGHPRQQMAETPAAALQLAGTGTSFLTRQQVAASGELAKTLDTRLRQSAAAQEYNDAAAAHSAPMGLDVTPRLQQPPQPQDMVLQMAEAAAATDQELLQMLMQQLAAAEAPAKQDTVIHLLAAGAPQFDNLAARYEDTELDIMLGHGHPDMHQQTVQQMAEAQRVAAAAGEVAGEQGMAMPHAAAAELAGQGMMQLAAGAQQYAQTELNITLGHGTQQEIVQQMVQAQQLAAAAELAREQVAAAELAREQVMIVQQARQQEMEMAMVQATVAQKGPVVQYSETGLGISLGQGHPYRHQPTVQKLADAVEVARDASTTTMQQVAAYTDAEHGSDSGATVAFQPPGSAEAAPFLVEQQPPLQGQAARALGLQLDSSLLALLPSLGQPLAQVSQQQSADGGDKDQCSDLTAYFYY</sequence>
<comment type="caution">
    <text evidence="4">The sequence shown here is derived from an EMBL/GenBank/DDBJ whole genome shotgun (WGS) entry which is preliminary data.</text>
</comment>
<dbReference type="PANTHER" id="PTHR31529">
    <property type="entry name" value="LOB DOMAIN CONTAINING PROTEIN"/>
    <property type="match status" value="1"/>
</dbReference>
<dbReference type="Pfam" id="PF03195">
    <property type="entry name" value="LOB"/>
    <property type="match status" value="1"/>
</dbReference>
<organism evidence="4 5">
    <name type="scientific">Dichanthelium oligosanthes</name>
    <dbReference type="NCBI Taxonomy" id="888268"/>
    <lineage>
        <taxon>Eukaryota</taxon>
        <taxon>Viridiplantae</taxon>
        <taxon>Streptophyta</taxon>
        <taxon>Embryophyta</taxon>
        <taxon>Tracheophyta</taxon>
        <taxon>Spermatophyta</taxon>
        <taxon>Magnoliopsida</taxon>
        <taxon>Liliopsida</taxon>
        <taxon>Poales</taxon>
        <taxon>Poaceae</taxon>
        <taxon>PACMAD clade</taxon>
        <taxon>Panicoideae</taxon>
        <taxon>Panicodae</taxon>
        <taxon>Paniceae</taxon>
        <taxon>Dichantheliinae</taxon>
        <taxon>Dichanthelium</taxon>
    </lineage>
</organism>
<evidence type="ECO:0000256" key="2">
    <source>
        <dbReference type="SAM" id="MobiDB-lite"/>
    </source>
</evidence>
<evidence type="ECO:0000259" key="3">
    <source>
        <dbReference type="PROSITE" id="PS50891"/>
    </source>
</evidence>
<dbReference type="GO" id="GO:0009755">
    <property type="term" value="P:hormone-mediated signaling pathway"/>
    <property type="evidence" value="ECO:0007669"/>
    <property type="project" value="TreeGrafter"/>
</dbReference>